<evidence type="ECO:0000313" key="4">
    <source>
        <dbReference type="EMBL" id="MBD7958458.1"/>
    </source>
</evidence>
<organism evidence="4 5">
    <name type="scientific">Microbacterium pullorum</name>
    <dbReference type="NCBI Taxonomy" id="2762236"/>
    <lineage>
        <taxon>Bacteria</taxon>
        <taxon>Bacillati</taxon>
        <taxon>Actinomycetota</taxon>
        <taxon>Actinomycetes</taxon>
        <taxon>Micrococcales</taxon>
        <taxon>Microbacteriaceae</taxon>
        <taxon>Microbacterium</taxon>
    </lineage>
</organism>
<dbReference type="InterPro" id="IPR023365">
    <property type="entry name" value="Sortase_dom-sf"/>
</dbReference>
<dbReference type="EMBL" id="JACSQP010000008">
    <property type="protein sequence ID" value="MBD7958458.1"/>
    <property type="molecule type" value="Genomic_DNA"/>
</dbReference>
<keyword evidence="5" id="KW-1185">Reference proteome</keyword>
<evidence type="ECO:0000256" key="2">
    <source>
        <dbReference type="SAM" id="MobiDB-lite"/>
    </source>
</evidence>
<feature type="region of interest" description="Disordered" evidence="2">
    <location>
        <begin position="64"/>
        <end position="85"/>
    </location>
</feature>
<sequence length="259" mass="27590">MSDAATAPPTRRQRVSHRRPVSVLGVIGEVLVTLGVVVLLYVAYQMWIGDVIIGGQRQAEAHEVTEQWAAEQSAPAATPEPDAIDDPVATEPIVTPEVGESEIFATLHVPRFGEGWVFAVAEGVSKSRVLDPIGIGHYPGTAMPGALGNVALAAHRYTQGAAFENVPSLQVGDAIVIETADGWYTYRFRNLEYVRPDEVAVLEPVPQRVGSTPDGRYLTLTTCSPMWSTAERIAAYAVFDAFTPRAAGAPAALALAGEA</sequence>
<dbReference type="CDD" id="cd05830">
    <property type="entry name" value="Sortase_E"/>
    <property type="match status" value="1"/>
</dbReference>
<dbReference type="Pfam" id="PF04203">
    <property type="entry name" value="Sortase"/>
    <property type="match status" value="1"/>
</dbReference>
<dbReference type="RefSeq" id="WP_191719656.1">
    <property type="nucleotide sequence ID" value="NZ_JACSQP010000008.1"/>
</dbReference>
<protein>
    <submittedName>
        <fullName evidence="4">Class E sortase</fullName>
    </submittedName>
</protein>
<gene>
    <name evidence="4" type="ORF">H9651_12475</name>
</gene>
<dbReference type="InterPro" id="IPR042003">
    <property type="entry name" value="Sortase_E"/>
</dbReference>
<keyword evidence="1" id="KW-0378">Hydrolase</keyword>
<evidence type="ECO:0000256" key="1">
    <source>
        <dbReference type="ARBA" id="ARBA00022801"/>
    </source>
</evidence>
<dbReference type="Proteomes" id="UP000648352">
    <property type="component" value="Unassembled WGS sequence"/>
</dbReference>
<dbReference type="Gene3D" id="2.40.260.10">
    <property type="entry name" value="Sortase"/>
    <property type="match status" value="1"/>
</dbReference>
<dbReference type="InterPro" id="IPR005754">
    <property type="entry name" value="Sortase"/>
</dbReference>
<feature type="transmembrane region" description="Helical" evidence="3">
    <location>
        <begin position="21"/>
        <end position="44"/>
    </location>
</feature>
<dbReference type="InterPro" id="IPR053465">
    <property type="entry name" value="Sortase_Class_E"/>
</dbReference>
<accession>A0ABR8S4Q2</accession>
<dbReference type="SUPFAM" id="SSF63817">
    <property type="entry name" value="Sortase"/>
    <property type="match status" value="1"/>
</dbReference>
<evidence type="ECO:0000256" key="3">
    <source>
        <dbReference type="SAM" id="Phobius"/>
    </source>
</evidence>
<dbReference type="NCBIfam" id="TIGR01076">
    <property type="entry name" value="sortase_fam"/>
    <property type="match status" value="1"/>
</dbReference>
<keyword evidence="3" id="KW-0472">Membrane</keyword>
<reference evidence="4 5" key="1">
    <citation type="submission" date="2020-08" db="EMBL/GenBank/DDBJ databases">
        <title>A Genomic Blueprint of the Chicken Gut Microbiome.</title>
        <authorList>
            <person name="Gilroy R."/>
            <person name="Ravi A."/>
            <person name="Getino M."/>
            <person name="Pursley I."/>
            <person name="Horton D.L."/>
            <person name="Alikhan N.-F."/>
            <person name="Baker D."/>
            <person name="Gharbi K."/>
            <person name="Hall N."/>
            <person name="Watson M."/>
            <person name="Adriaenssens E.M."/>
            <person name="Foster-Nyarko E."/>
            <person name="Jarju S."/>
            <person name="Secka A."/>
            <person name="Antonio M."/>
            <person name="Oren A."/>
            <person name="Chaudhuri R."/>
            <person name="La Ragione R.M."/>
            <person name="Hildebrand F."/>
            <person name="Pallen M.J."/>
        </authorList>
    </citation>
    <scope>NUCLEOTIDE SEQUENCE [LARGE SCALE GENOMIC DNA]</scope>
    <source>
        <strain evidence="4 5">Sa4CUA7</strain>
    </source>
</reference>
<comment type="caution">
    <text evidence="4">The sequence shown here is derived from an EMBL/GenBank/DDBJ whole genome shotgun (WGS) entry which is preliminary data.</text>
</comment>
<keyword evidence="3" id="KW-0812">Transmembrane</keyword>
<dbReference type="NCBIfam" id="NF033747">
    <property type="entry name" value="class_E_sortase"/>
    <property type="match status" value="1"/>
</dbReference>
<name>A0ABR8S4Q2_9MICO</name>
<keyword evidence="3" id="KW-1133">Transmembrane helix</keyword>
<proteinExistence type="predicted"/>
<evidence type="ECO:0000313" key="5">
    <source>
        <dbReference type="Proteomes" id="UP000648352"/>
    </source>
</evidence>